<dbReference type="RefSeq" id="WP_071506066.1">
    <property type="nucleotide sequence ID" value="NZ_MORL01000025.1"/>
</dbReference>
<evidence type="ECO:0000256" key="3">
    <source>
        <dbReference type="SAM" id="SignalP"/>
    </source>
</evidence>
<dbReference type="SUPFAM" id="SSF52266">
    <property type="entry name" value="SGNH hydrolase"/>
    <property type="match status" value="1"/>
</dbReference>
<keyword evidence="3" id="KW-0732">Signal</keyword>
<keyword evidence="6" id="KW-1185">Reference proteome</keyword>
<comment type="caution">
    <text evidence="5">The sequence shown here is derived from an EMBL/GenBank/DDBJ whole genome shotgun (WGS) entry which is preliminary data.</text>
</comment>
<dbReference type="InterPro" id="IPR036514">
    <property type="entry name" value="SGNH_hydro_sf"/>
</dbReference>
<proteinExistence type="predicted"/>
<evidence type="ECO:0000313" key="5">
    <source>
        <dbReference type="EMBL" id="OIN56274.1"/>
    </source>
</evidence>
<dbReference type="Proteomes" id="UP000181790">
    <property type="component" value="Unassembled WGS sequence"/>
</dbReference>
<dbReference type="AlphaFoldDB" id="A0A1S2VC30"/>
<protein>
    <recommendedName>
        <fullName evidence="4">Sialate O-acetylesterase domain-containing protein</fullName>
    </recommendedName>
</protein>
<name>A0A1S2VC30_9BACT</name>
<dbReference type="GO" id="GO:0016788">
    <property type="term" value="F:hydrolase activity, acting on ester bonds"/>
    <property type="evidence" value="ECO:0007669"/>
    <property type="project" value="UniProtKB-ARBA"/>
</dbReference>
<evidence type="ECO:0000256" key="1">
    <source>
        <dbReference type="ARBA" id="ARBA00022801"/>
    </source>
</evidence>
<gene>
    <name evidence="5" type="ORF">BLX24_25520</name>
</gene>
<dbReference type="EMBL" id="MORL01000025">
    <property type="protein sequence ID" value="OIN56274.1"/>
    <property type="molecule type" value="Genomic_DNA"/>
</dbReference>
<feature type="chain" id="PRO_5010182378" description="Sialate O-acetylesterase domain-containing protein" evidence="3">
    <location>
        <begin position="21"/>
        <end position="1090"/>
    </location>
</feature>
<feature type="compositionally biased region" description="Low complexity" evidence="2">
    <location>
        <begin position="594"/>
        <end position="629"/>
    </location>
</feature>
<keyword evidence="1" id="KW-0378">Hydrolase</keyword>
<evidence type="ECO:0000313" key="6">
    <source>
        <dbReference type="Proteomes" id="UP000181790"/>
    </source>
</evidence>
<feature type="signal peptide" evidence="3">
    <location>
        <begin position="1"/>
        <end position="20"/>
    </location>
</feature>
<evidence type="ECO:0000256" key="2">
    <source>
        <dbReference type="SAM" id="MobiDB-lite"/>
    </source>
</evidence>
<dbReference type="InterPro" id="IPR005181">
    <property type="entry name" value="SASA"/>
</dbReference>
<dbReference type="InterPro" id="IPR026444">
    <property type="entry name" value="Secre_tail"/>
</dbReference>
<sequence length="1090" mass="117043">MRHFILLVSLLAFGVSSLKAQVQISSPQSRIVYQRNKSNQANVMVAGTAPANATRAEARLVALNGGQTTDWTTIPLLSSGKAFKGSLTGQAGWYQLNVRVWSNSSLLGESTIDRVGIGEVFIVAGQSNAVGVHDTEGATDDRISCVDFRDNELHEQLLPVAFSQAVTGANIGPSNPLHVWGMLGQRLVQRLNVPVLILGAAQAATSSEQWRRTAEGTGDASGLPYRRLGVAILHYASRTGLRGILWHQGEGDVGRGGDQYFSNLQYIINKSREQLHFGNLAWVISRATYTYGQTDESVISAQNRLINLVPNAFEGPYTDVLTGGENRPDNVHFGGTGLIRLTELWDQSLNNEFFNRSTPFSVSGDTPLITTGHITPYNRASGEQIWVPYVQRGPFENTNQFKAQLLADNGNVVAESGTSTQNPLPLQLPGNLATGMYRVRVVATQPAIAGVAGEAFRIIQGGAPSGSGESPVLQNVVGGQLDATIIRMGYRYDAPSHGFSILINATSATEVRMERIDGGYFGETNWAIAPANTDYGSFNFGRYYSPVSVGVGGVEPGRYRLSARKAGNSGAGQWVEVTLVNGRNTIFQADSDGTTTTPPATTTTTPPSTTTTTPPVSTTPDPTTQPGTPPVTTYVQRIGYKYDAPTHGFQLLAQASGLVDMKLERLDGTFGETNWGSAVQNTEFFSFNNFRYYAPQAMGVGGVEPGRYRLSIRKPNDNTAIVTTEVILENGIHTITFTDTGQPTTPTPWDKPLPVNPGADVVIRTIGYKYDMPTHGFHLLADVTGAVEMRLERIDGGTFNETNWASATSNSEFGGYSVTRYYAPLAMGVAGVEPGRYRLSVRKTGDNSNGQSVEVDLQNGLFAVGTGTVNSAKQDVVITPQPAPANGQLTAIGYKYDMPTHGFQLLINATTAVEVKLERLDGYFGETNWATAASGNQYAGYTNFRTYNPLSMGVGGVEPGRYRLSARLAGDTGQGISTDVTLGHGVFGVWAPAGRQAVVSEAAVSSPEATWRAWPNPVNRYATVSVPVTASGKALRVVLFSASGVPVSIPEPAMRGNQLEVDLNQLPTGLYLLRISDDTQPLQTVRILKE</sequence>
<accession>A0A1S2VC30</accession>
<feature type="domain" description="Sialate O-acetylesterase" evidence="4">
    <location>
        <begin position="119"/>
        <end position="343"/>
    </location>
</feature>
<dbReference type="Gene3D" id="3.40.50.1110">
    <property type="entry name" value="SGNH hydrolase"/>
    <property type="match status" value="1"/>
</dbReference>
<organism evidence="5 6">
    <name type="scientific">Arsenicibacter rosenii</name>
    <dbReference type="NCBI Taxonomy" id="1750698"/>
    <lineage>
        <taxon>Bacteria</taxon>
        <taxon>Pseudomonadati</taxon>
        <taxon>Bacteroidota</taxon>
        <taxon>Cytophagia</taxon>
        <taxon>Cytophagales</taxon>
        <taxon>Spirosomataceae</taxon>
        <taxon>Arsenicibacter</taxon>
    </lineage>
</organism>
<dbReference type="OrthoDB" id="1488710at2"/>
<feature type="region of interest" description="Disordered" evidence="2">
    <location>
        <begin position="588"/>
        <end position="629"/>
    </location>
</feature>
<dbReference type="NCBIfam" id="TIGR04183">
    <property type="entry name" value="Por_Secre_tail"/>
    <property type="match status" value="1"/>
</dbReference>
<reference evidence="5 6" key="1">
    <citation type="submission" date="2016-10" db="EMBL/GenBank/DDBJ databases">
        <title>Arsenicibacter rosenii gen. nov., sp. nov., an efficient arsenic-methylating bacterium isolated from an arsenic-contaminated paddy soil.</title>
        <authorList>
            <person name="Huang K."/>
        </authorList>
    </citation>
    <scope>NUCLEOTIDE SEQUENCE [LARGE SCALE GENOMIC DNA]</scope>
    <source>
        <strain evidence="5 6">SM-1</strain>
    </source>
</reference>
<dbReference type="Pfam" id="PF03629">
    <property type="entry name" value="SASA"/>
    <property type="match status" value="1"/>
</dbReference>
<evidence type="ECO:0000259" key="4">
    <source>
        <dbReference type="Pfam" id="PF03629"/>
    </source>
</evidence>